<dbReference type="InterPro" id="IPR008910">
    <property type="entry name" value="MSC_TM_helix"/>
</dbReference>
<keyword evidence="1" id="KW-0472">Membrane</keyword>
<comment type="subunit">
    <text evidence="1">Homoheptamer.</text>
</comment>
<dbReference type="AlphaFoldDB" id="A0A3D3G0E8"/>
<comment type="function">
    <text evidence="1">Mechanosensitive channel that participates in the regulation of osmotic pressure changes within the cell, opening in response to stretch forces in the membrane lipid bilayer, without the need for other proteins. Contributes to normal resistance to hypoosmotic shock. Forms an ion channel of 1.0 nanosiemens conductance with a slight preference for anions.</text>
</comment>
<feature type="transmembrane region" description="Helical" evidence="1">
    <location>
        <begin position="386"/>
        <end position="409"/>
    </location>
</feature>
<accession>A0A3D3G0E8</accession>
<dbReference type="PANTHER" id="PTHR30221">
    <property type="entry name" value="SMALL-CONDUCTANCE MECHANOSENSITIVE CHANNEL"/>
    <property type="match status" value="1"/>
</dbReference>
<feature type="compositionally biased region" description="Low complexity" evidence="2">
    <location>
        <begin position="508"/>
        <end position="523"/>
    </location>
</feature>
<evidence type="ECO:0000256" key="1">
    <source>
        <dbReference type="RuleBase" id="RU369025"/>
    </source>
</evidence>
<feature type="transmembrane region" description="Helical" evidence="1">
    <location>
        <begin position="430"/>
        <end position="448"/>
    </location>
</feature>
<feature type="compositionally biased region" description="Polar residues" evidence="2">
    <location>
        <begin position="579"/>
        <end position="598"/>
    </location>
</feature>
<dbReference type="NCBIfam" id="NF033912">
    <property type="entry name" value="msc"/>
    <property type="match status" value="1"/>
</dbReference>
<dbReference type="Gene3D" id="1.10.287.1260">
    <property type="match status" value="3"/>
</dbReference>
<keyword evidence="1" id="KW-1133">Transmembrane helix</keyword>
<feature type="transmembrane region" description="Helical" evidence="1">
    <location>
        <begin position="26"/>
        <end position="47"/>
    </location>
</feature>
<comment type="caution">
    <text evidence="3">The sequence shown here is derived from an EMBL/GenBank/DDBJ whole genome shotgun (WGS) entry which is preliminary data.</text>
</comment>
<reference evidence="3 4" key="1">
    <citation type="journal article" date="2018" name="Nat. Biotechnol.">
        <title>A standardized bacterial taxonomy based on genome phylogeny substantially revises the tree of life.</title>
        <authorList>
            <person name="Parks D.H."/>
            <person name="Chuvochina M."/>
            <person name="Waite D.W."/>
            <person name="Rinke C."/>
            <person name="Skarshewski A."/>
            <person name="Chaumeil P.A."/>
            <person name="Hugenholtz P."/>
        </authorList>
    </citation>
    <scope>NUCLEOTIDE SEQUENCE [LARGE SCALE GENOMIC DNA]</scope>
    <source>
        <strain evidence="3">UBA10045</strain>
    </source>
</reference>
<name>A0A3D3G0E8_ACIRA</name>
<gene>
    <name evidence="3" type="ORF">DIC32_06075</name>
</gene>
<proteinExistence type="inferred from homology"/>
<feature type="transmembrane region" description="Helical" evidence="1">
    <location>
        <begin position="208"/>
        <end position="227"/>
    </location>
</feature>
<keyword evidence="1" id="KW-0997">Cell inner membrane</keyword>
<dbReference type="EMBL" id="DPXL01000078">
    <property type="protein sequence ID" value="HCM31194.1"/>
    <property type="molecule type" value="Genomic_DNA"/>
</dbReference>
<comment type="caution">
    <text evidence="1">Lacks conserved residue(s) required for the propagation of feature annotation.</text>
</comment>
<feature type="transmembrane region" description="Helical" evidence="1">
    <location>
        <begin position="112"/>
        <end position="136"/>
    </location>
</feature>
<feature type="compositionally biased region" description="Polar residues" evidence="2">
    <location>
        <begin position="528"/>
        <end position="569"/>
    </location>
</feature>
<protein>
    <recommendedName>
        <fullName evidence="1">Small-conductance mechanosensitive channel</fullName>
    </recommendedName>
</protein>
<evidence type="ECO:0000313" key="3">
    <source>
        <dbReference type="EMBL" id="HCM31194.1"/>
    </source>
</evidence>
<dbReference type="GO" id="GO:0008381">
    <property type="term" value="F:mechanosensitive monoatomic ion channel activity"/>
    <property type="evidence" value="ECO:0007669"/>
    <property type="project" value="InterPro"/>
</dbReference>
<feature type="transmembrane region" description="Helical" evidence="1">
    <location>
        <begin position="83"/>
        <end position="100"/>
    </location>
</feature>
<dbReference type="RefSeq" id="WP_005018698.1">
    <property type="nucleotide sequence ID" value="NZ_BKHE01000009.1"/>
</dbReference>
<feature type="transmembrane region" description="Helical" evidence="1">
    <location>
        <begin position="356"/>
        <end position="374"/>
    </location>
</feature>
<keyword evidence="1" id="KW-1003">Cell membrane</keyword>
<keyword evidence="1" id="KW-0407">Ion channel</keyword>
<feature type="transmembrane region" description="Helical" evidence="1">
    <location>
        <begin position="173"/>
        <end position="196"/>
    </location>
</feature>
<feature type="transmembrane region" description="Helical" evidence="1">
    <location>
        <begin position="298"/>
        <end position="318"/>
    </location>
</feature>
<dbReference type="Proteomes" id="UP000262257">
    <property type="component" value="Unassembled WGS sequence"/>
</dbReference>
<comment type="subcellular location">
    <subcellularLocation>
        <location evidence="1">Cell inner membrane</location>
        <topology evidence="1">Multi-pass membrane protein</topology>
    </subcellularLocation>
</comment>
<feature type="transmembrane region" description="Helical" evidence="1">
    <location>
        <begin position="454"/>
        <end position="476"/>
    </location>
</feature>
<feature type="transmembrane region" description="Helical" evidence="1">
    <location>
        <begin position="258"/>
        <end position="278"/>
    </location>
</feature>
<feature type="compositionally biased region" description="Basic and acidic residues" evidence="2">
    <location>
        <begin position="644"/>
        <end position="653"/>
    </location>
</feature>
<evidence type="ECO:0000256" key="2">
    <source>
        <dbReference type="SAM" id="MobiDB-lite"/>
    </source>
</evidence>
<dbReference type="GO" id="GO:0005886">
    <property type="term" value="C:plasma membrane"/>
    <property type="evidence" value="ECO:0007669"/>
    <property type="project" value="UniProtKB-SubCell"/>
</dbReference>
<comment type="similarity">
    <text evidence="1">Belongs to the MscS (TC 1.A.23) family.</text>
</comment>
<dbReference type="PANTHER" id="PTHR30221:SF1">
    <property type="entry name" value="SMALL-CONDUCTANCE MECHANOSENSITIVE CHANNEL"/>
    <property type="match status" value="1"/>
</dbReference>
<sequence length="653" mass="69391">MNDYYAGGARGPGFDAMYYWDQFHPIIAAVVILILGWIIALVIAAGVKKLLQKMNTNHKLSNAAGHTTTTGTSPNYEGLFSRIVFWFILIIAIIAALNVLNINSVSGPFSNMISQVLVFIPNLIAAIAVGFIGWLVARLVRTGLTKVLARTQLDEKLSNDVGVSPISKNIADIIYWLILLLFLPIVLSILGLDGLLVPVQNLVNKAALYIPNIFMAAIILFAGYILAKIVRGIVEGLVNSLDLQTQVQKVGLFKNSNLPGFLGSFVFAIIMITALIVAFEALGIQSISQPATAMLYEIMNAIPHIIAAGLILILAYIVSRFVGRLVAELIAGTGADELPAKVGVQRFMGNAKVSSIVGYLIVFFTMLFALSEAANRLGFEQVSALIAMFIYFGANILLGAVILVVGFWLANIVANVVERGEYNSSRWLGCLVRVLIMGLVIAMGLRAMGIADSIVNLAFGLTLGAVAVAFALAFGLGGRQPAERVLTDLIDKAKREANHPNPLRNNDSGTTSSTMTSTTGSFTAAHTPATSPSMTSSQGTDTSAAKSSELSMDGASSQVTDSTTKTAENGTFMPDTDNDTNAPMRTDLSNTTPATLTTAPYGDDEASGIDQVTPDSVGVNPVNPPTNNPFGSTGEAEPNVDANKNPEKKDDQK</sequence>
<keyword evidence="1" id="KW-0812">Transmembrane</keyword>
<keyword evidence="1" id="KW-0813">Transport</keyword>
<dbReference type="InterPro" id="IPR045275">
    <property type="entry name" value="MscS_archaea/bacteria_type"/>
</dbReference>
<evidence type="ECO:0000313" key="4">
    <source>
        <dbReference type="Proteomes" id="UP000262257"/>
    </source>
</evidence>
<organism evidence="3 4">
    <name type="scientific">Acinetobacter radioresistens</name>
    <dbReference type="NCBI Taxonomy" id="40216"/>
    <lineage>
        <taxon>Bacteria</taxon>
        <taxon>Pseudomonadati</taxon>
        <taxon>Pseudomonadota</taxon>
        <taxon>Gammaproteobacteria</taxon>
        <taxon>Moraxellales</taxon>
        <taxon>Moraxellaceae</taxon>
        <taxon>Acinetobacter</taxon>
    </lineage>
</organism>
<dbReference type="Pfam" id="PF05552">
    <property type="entry name" value="MS_channel_1st_1"/>
    <property type="match status" value="4"/>
</dbReference>
<feature type="region of interest" description="Disordered" evidence="2">
    <location>
        <begin position="495"/>
        <end position="653"/>
    </location>
</feature>
<keyword evidence="1" id="KW-0406">Ion transport</keyword>